<keyword evidence="4" id="KW-0539">Nucleus</keyword>
<comment type="subcellular location">
    <subcellularLocation>
        <location evidence="2">Cytoplasm</location>
    </subcellularLocation>
    <subcellularLocation>
        <location evidence="1">Nucleus</location>
    </subcellularLocation>
</comment>
<comment type="caution">
    <text evidence="5">The sequence shown here is derived from an EMBL/GenBank/DDBJ whole genome shotgun (WGS) entry which is preliminary data.</text>
</comment>
<evidence type="ECO:0000256" key="2">
    <source>
        <dbReference type="ARBA" id="ARBA00004496"/>
    </source>
</evidence>
<evidence type="ECO:0000313" key="5">
    <source>
        <dbReference type="EMBL" id="KAE9602379.1"/>
    </source>
</evidence>
<gene>
    <name evidence="5" type="ORF">Lalb_Chr12g0198961</name>
</gene>
<dbReference type="PANTHER" id="PTHR31250">
    <property type="entry name" value="IQ DOMAIN-CONTAINING PROTEIN IQM3"/>
    <property type="match status" value="1"/>
</dbReference>
<dbReference type="AlphaFoldDB" id="A0A6A4PLI3"/>
<evidence type="ECO:0000256" key="4">
    <source>
        <dbReference type="ARBA" id="ARBA00023242"/>
    </source>
</evidence>
<evidence type="ECO:0000256" key="1">
    <source>
        <dbReference type="ARBA" id="ARBA00004123"/>
    </source>
</evidence>
<reference evidence="6" key="1">
    <citation type="journal article" date="2020" name="Nat. Commun.">
        <title>Genome sequence of the cluster root forming white lupin.</title>
        <authorList>
            <person name="Hufnagel B."/>
            <person name="Marques A."/>
            <person name="Soriano A."/>
            <person name="Marques L."/>
            <person name="Divol F."/>
            <person name="Doumas P."/>
            <person name="Sallet E."/>
            <person name="Mancinotti D."/>
            <person name="Carrere S."/>
            <person name="Marande W."/>
            <person name="Arribat S."/>
            <person name="Keller J."/>
            <person name="Huneau C."/>
            <person name="Blein T."/>
            <person name="Aime D."/>
            <person name="Laguerre M."/>
            <person name="Taylor J."/>
            <person name="Schubert V."/>
            <person name="Nelson M."/>
            <person name="Geu-Flores F."/>
            <person name="Crespi M."/>
            <person name="Gallardo-Guerrero K."/>
            <person name="Delaux P.-M."/>
            <person name="Salse J."/>
            <person name="Berges H."/>
            <person name="Guyot R."/>
            <person name="Gouzy J."/>
            <person name="Peret B."/>
        </authorList>
    </citation>
    <scope>NUCLEOTIDE SEQUENCE [LARGE SCALE GENOMIC DNA]</scope>
    <source>
        <strain evidence="6">cv. Amiga</strain>
    </source>
</reference>
<dbReference type="OrthoDB" id="7344096at2759"/>
<dbReference type="EMBL" id="WOCE01000012">
    <property type="protein sequence ID" value="KAE9602379.1"/>
    <property type="molecule type" value="Genomic_DNA"/>
</dbReference>
<dbReference type="GO" id="GO:0005737">
    <property type="term" value="C:cytoplasm"/>
    <property type="evidence" value="ECO:0007669"/>
    <property type="project" value="UniProtKB-SubCell"/>
</dbReference>
<dbReference type="GO" id="GO:0005634">
    <property type="term" value="C:nucleus"/>
    <property type="evidence" value="ECO:0007669"/>
    <property type="project" value="UniProtKB-SubCell"/>
</dbReference>
<dbReference type="PANTHER" id="PTHR31250:SF14">
    <property type="entry name" value="IQ DOMAIN-CONTAINING PROTEIN IQM2"/>
    <property type="match status" value="1"/>
</dbReference>
<evidence type="ECO:0000313" key="6">
    <source>
        <dbReference type="Proteomes" id="UP000447434"/>
    </source>
</evidence>
<accession>A0A6A4PLI3</accession>
<evidence type="ECO:0000256" key="3">
    <source>
        <dbReference type="ARBA" id="ARBA00022490"/>
    </source>
</evidence>
<organism evidence="5 6">
    <name type="scientific">Lupinus albus</name>
    <name type="common">White lupine</name>
    <name type="synonym">Lupinus termis</name>
    <dbReference type="NCBI Taxonomy" id="3870"/>
    <lineage>
        <taxon>Eukaryota</taxon>
        <taxon>Viridiplantae</taxon>
        <taxon>Streptophyta</taxon>
        <taxon>Embryophyta</taxon>
        <taxon>Tracheophyta</taxon>
        <taxon>Spermatophyta</taxon>
        <taxon>Magnoliopsida</taxon>
        <taxon>eudicotyledons</taxon>
        <taxon>Gunneridae</taxon>
        <taxon>Pentapetalae</taxon>
        <taxon>rosids</taxon>
        <taxon>fabids</taxon>
        <taxon>Fabales</taxon>
        <taxon>Fabaceae</taxon>
        <taxon>Papilionoideae</taxon>
        <taxon>50 kb inversion clade</taxon>
        <taxon>genistoids sensu lato</taxon>
        <taxon>core genistoids</taxon>
        <taxon>Genisteae</taxon>
        <taxon>Lupinus</taxon>
    </lineage>
</organism>
<keyword evidence="6" id="KW-1185">Reference proteome</keyword>
<protein>
    <submittedName>
        <fullName evidence="5">Uncharacterized protein</fullName>
    </submittedName>
</protein>
<sequence>MIFVFIHRWKLLDFAKLKHSSISFIDIEKHETAISHVSQAITRAAKVGKSLSKDDKVQNLALQQWLEAVNIGEGRKVNLEKCPPTKLQQQCFKYLGPVRFPKFLLASPY</sequence>
<name>A0A6A4PLI3_LUPAL</name>
<proteinExistence type="predicted"/>
<dbReference type="Proteomes" id="UP000447434">
    <property type="component" value="Chromosome 12"/>
</dbReference>
<keyword evidence="3" id="KW-0963">Cytoplasm</keyword>
<dbReference type="InterPro" id="IPR044159">
    <property type="entry name" value="IQM"/>
</dbReference>